<organism evidence="1 2">
    <name type="scientific">Vigna angularis var. angularis</name>
    <dbReference type="NCBI Taxonomy" id="157739"/>
    <lineage>
        <taxon>Eukaryota</taxon>
        <taxon>Viridiplantae</taxon>
        <taxon>Streptophyta</taxon>
        <taxon>Embryophyta</taxon>
        <taxon>Tracheophyta</taxon>
        <taxon>Spermatophyta</taxon>
        <taxon>Magnoliopsida</taxon>
        <taxon>eudicotyledons</taxon>
        <taxon>Gunneridae</taxon>
        <taxon>Pentapetalae</taxon>
        <taxon>rosids</taxon>
        <taxon>fabids</taxon>
        <taxon>Fabales</taxon>
        <taxon>Fabaceae</taxon>
        <taxon>Papilionoideae</taxon>
        <taxon>50 kb inversion clade</taxon>
        <taxon>NPAAA clade</taxon>
        <taxon>indigoferoid/millettioid clade</taxon>
        <taxon>Phaseoleae</taxon>
        <taxon>Vigna</taxon>
    </lineage>
</organism>
<evidence type="ECO:0008006" key="3">
    <source>
        <dbReference type="Google" id="ProtNLM"/>
    </source>
</evidence>
<dbReference type="AlphaFoldDB" id="A0A0S3RTN5"/>
<proteinExistence type="predicted"/>
<dbReference type="Proteomes" id="UP000291084">
    <property type="component" value="Chromosome 4"/>
</dbReference>
<protein>
    <recommendedName>
        <fullName evidence="3">Serine-threonine/tyrosine-protein kinase catalytic domain-containing protein</fullName>
    </recommendedName>
</protein>
<name>A0A0S3RTN5_PHAAN</name>
<sequence>MLQVLGVVLLCVNPSPKERPTMKDVTTMLKEIRLENDDFEKPNFLHKGMVVNPKAANRTVSPSQKSSQSDLQSCMPRIIETTEIVADLDIGSVQNRSVSPSRKSSQSDL</sequence>
<evidence type="ECO:0000313" key="1">
    <source>
        <dbReference type="EMBL" id="BAT83959.1"/>
    </source>
</evidence>
<evidence type="ECO:0000313" key="2">
    <source>
        <dbReference type="Proteomes" id="UP000291084"/>
    </source>
</evidence>
<gene>
    <name evidence="1" type="primary">Vigan.04G120900</name>
    <name evidence="1" type="ORF">VIGAN_04120900</name>
</gene>
<reference evidence="1 2" key="1">
    <citation type="journal article" date="2015" name="Sci. Rep.">
        <title>The power of single molecule real-time sequencing technology in the de novo assembly of a eukaryotic genome.</title>
        <authorList>
            <person name="Sakai H."/>
            <person name="Naito K."/>
            <person name="Ogiso-Tanaka E."/>
            <person name="Takahashi Y."/>
            <person name="Iseki K."/>
            <person name="Muto C."/>
            <person name="Satou K."/>
            <person name="Teruya K."/>
            <person name="Shiroma A."/>
            <person name="Shimoji M."/>
            <person name="Hirano T."/>
            <person name="Itoh T."/>
            <person name="Kaga A."/>
            <person name="Tomooka N."/>
        </authorList>
    </citation>
    <scope>NUCLEOTIDE SEQUENCE [LARGE SCALE GENOMIC DNA]</scope>
    <source>
        <strain evidence="2">cv. Shumari</strain>
    </source>
</reference>
<dbReference type="EMBL" id="AP015037">
    <property type="protein sequence ID" value="BAT83959.1"/>
    <property type="molecule type" value="Genomic_DNA"/>
</dbReference>
<keyword evidence="2" id="KW-1185">Reference proteome</keyword>
<accession>A0A0S3RTN5</accession>